<sequence length="302" mass="32981">MTSSDVSTSTRRALAPIAIIGLGASSIVSAAPSANSTIGGAPFGDITSGKGKCVVGNPNAYVPTETIDWIWTERMSKYVPGFDNLIFDQLVTGKGSLNYSVRWDSKDTLSKSDASKFEAMLNRQFNAWNEWLIGYDCWPHNKINVKIVGWAARDASLFDWSDDSLGKIYTSDKDDEGTPQCPTACYKHQERALSSDTSACEGKPFDMSLWPTQNLDGGAGGDWGQRVNAESMLAMLDQDESMIVSHEIGHGLGLPDFYEEADMPKTDFPAGIMQPGSSATVTPSDGWMLRRVLENVKSRYSF</sequence>
<evidence type="ECO:0000313" key="1">
    <source>
        <dbReference type="EMBL" id="KAE8967712.1"/>
    </source>
</evidence>
<evidence type="ECO:0008006" key="5">
    <source>
        <dbReference type="Google" id="ProtNLM"/>
    </source>
</evidence>
<dbReference type="Proteomes" id="UP000435112">
    <property type="component" value="Unassembled WGS sequence"/>
</dbReference>
<accession>A0A6A3HT34</accession>
<protein>
    <recommendedName>
        <fullName evidence="5">Neutral zinc metallopeptidase</fullName>
    </recommendedName>
</protein>
<name>A0A6A3HT34_9STRA</name>
<proteinExistence type="predicted"/>
<dbReference type="AlphaFoldDB" id="A0A6A3HT34"/>
<dbReference type="PANTHER" id="PTHR35606:SF4">
    <property type="entry name" value="CELLULOSE-BINDING FAMILY II PROTEIN"/>
    <property type="match status" value="1"/>
</dbReference>
<dbReference type="PANTHER" id="PTHR35606">
    <property type="entry name" value="CELLULOSE-BINDING FAMILY II PROTEIN"/>
    <property type="match status" value="1"/>
</dbReference>
<organism evidence="2 3">
    <name type="scientific">Phytophthora rubi</name>
    <dbReference type="NCBI Taxonomy" id="129364"/>
    <lineage>
        <taxon>Eukaryota</taxon>
        <taxon>Sar</taxon>
        <taxon>Stramenopiles</taxon>
        <taxon>Oomycota</taxon>
        <taxon>Peronosporomycetes</taxon>
        <taxon>Peronosporales</taxon>
        <taxon>Peronosporaceae</taxon>
        <taxon>Phytophthora</taxon>
    </lineage>
</organism>
<dbReference type="EMBL" id="QXFV01004170">
    <property type="protein sequence ID" value="KAE8971253.1"/>
    <property type="molecule type" value="Genomic_DNA"/>
</dbReference>
<comment type="caution">
    <text evidence="2">The sequence shown here is derived from an EMBL/GenBank/DDBJ whole genome shotgun (WGS) entry which is preliminary data.</text>
</comment>
<dbReference type="OrthoDB" id="120680at2759"/>
<dbReference type="EMBL" id="QXFU01004653">
    <property type="protein sequence ID" value="KAE8967712.1"/>
    <property type="molecule type" value="Genomic_DNA"/>
</dbReference>
<evidence type="ECO:0000313" key="2">
    <source>
        <dbReference type="EMBL" id="KAE8971253.1"/>
    </source>
</evidence>
<dbReference type="SUPFAM" id="SSF55486">
    <property type="entry name" value="Metalloproteases ('zincins'), catalytic domain"/>
    <property type="match status" value="1"/>
</dbReference>
<gene>
    <name evidence="2" type="ORF">PR001_g26945</name>
    <name evidence="1" type="ORF">PR002_g27973</name>
</gene>
<dbReference type="Proteomes" id="UP000429607">
    <property type="component" value="Unassembled WGS sequence"/>
</dbReference>
<reference evidence="3 4" key="1">
    <citation type="submission" date="2018-09" db="EMBL/GenBank/DDBJ databases">
        <title>Genomic investigation of the strawberry pathogen Phytophthora fragariae indicates pathogenicity is determined by transcriptional variation in three key races.</title>
        <authorList>
            <person name="Adams T.M."/>
            <person name="Armitage A.D."/>
            <person name="Sobczyk M.K."/>
            <person name="Bates H.J."/>
            <person name="Dunwell J.M."/>
            <person name="Nellist C.F."/>
            <person name="Harrison R.J."/>
        </authorList>
    </citation>
    <scope>NUCLEOTIDE SEQUENCE [LARGE SCALE GENOMIC DNA]</scope>
    <source>
        <strain evidence="2 3">SCRP249</strain>
        <strain evidence="1 4">SCRP324</strain>
    </source>
</reference>
<evidence type="ECO:0000313" key="4">
    <source>
        <dbReference type="Proteomes" id="UP000435112"/>
    </source>
</evidence>
<evidence type="ECO:0000313" key="3">
    <source>
        <dbReference type="Proteomes" id="UP000429607"/>
    </source>
</evidence>